<dbReference type="Pfam" id="PF20434">
    <property type="entry name" value="BD-FAE"/>
    <property type="match status" value="1"/>
</dbReference>
<sequence length="293" mass="32540">MQFLKLSIFTLFYCLSFSSCTSDDTPPTEASSNVAAEVFKDISYGTHAQQKYDLYLPEGRNTQKTKVLVLVHGGGWTEGDKTDMDGYVTLLQESHPDHAIVNINYVLAAPPSTPAFPNQFLDLQKVIRKLSEEKETLQIKDDFGLIGVSAGAHISLMYDYVYDINDQVKFVCDIVGPTNFNDPFYTENPNFEILLNFLTDAAAYPENTDLATAVSPALQVSQRSSPSILFYGDQDPLVPLSNGTFLANALSESNVTHNFTVYEGGHGNWDLTSLTDLQFQLKQFINLHLPISN</sequence>
<dbReference type="PANTHER" id="PTHR48081">
    <property type="entry name" value="AB HYDROLASE SUPERFAMILY PROTEIN C4A8.06C"/>
    <property type="match status" value="1"/>
</dbReference>
<keyword evidence="1 4" id="KW-0378">Hydrolase</keyword>
<accession>A0A167HHC0</accession>
<dbReference type="Gene3D" id="3.40.50.1820">
    <property type="entry name" value="alpha/beta hydrolase"/>
    <property type="match status" value="1"/>
</dbReference>
<evidence type="ECO:0000259" key="3">
    <source>
        <dbReference type="Pfam" id="PF20434"/>
    </source>
</evidence>
<reference evidence="4 5" key="1">
    <citation type="submission" date="2016-02" db="EMBL/GenBank/DDBJ databases">
        <title>Ulvibacter sp. LPB0005, isolated from Thais luteostoma.</title>
        <authorList>
            <person name="Shin S.-K."/>
            <person name="Yi H."/>
        </authorList>
    </citation>
    <scope>NUCLEOTIDE SEQUENCE [LARGE SCALE GENOMIC DNA]</scope>
    <source>
        <strain evidence="4 5">LPB0005</strain>
    </source>
</reference>
<gene>
    <name evidence="4" type="ORF">ULVI_08420</name>
</gene>
<keyword evidence="2" id="KW-0732">Signal</keyword>
<evidence type="ECO:0000313" key="4">
    <source>
        <dbReference type="EMBL" id="OAB78603.1"/>
    </source>
</evidence>
<dbReference type="GO" id="GO:0016787">
    <property type="term" value="F:hydrolase activity"/>
    <property type="evidence" value="ECO:0007669"/>
    <property type="project" value="UniProtKB-KW"/>
</dbReference>
<feature type="chain" id="PRO_5007887564" evidence="2">
    <location>
        <begin position="22"/>
        <end position="293"/>
    </location>
</feature>
<dbReference type="InterPro" id="IPR050300">
    <property type="entry name" value="GDXG_lipolytic_enzyme"/>
</dbReference>
<evidence type="ECO:0000313" key="5">
    <source>
        <dbReference type="Proteomes" id="UP000077013"/>
    </source>
</evidence>
<organism evidence="4 5">
    <name type="scientific">Cochleicola gelatinilyticus</name>
    <dbReference type="NCBI Taxonomy" id="1763537"/>
    <lineage>
        <taxon>Bacteria</taxon>
        <taxon>Pseudomonadati</taxon>
        <taxon>Bacteroidota</taxon>
        <taxon>Flavobacteriia</taxon>
        <taxon>Flavobacteriales</taxon>
        <taxon>Flavobacteriaceae</taxon>
        <taxon>Cochleicola</taxon>
    </lineage>
</organism>
<dbReference type="OrthoDB" id="9777975at2"/>
<dbReference type="InterPro" id="IPR049492">
    <property type="entry name" value="BD-FAE-like_dom"/>
</dbReference>
<dbReference type="InterPro" id="IPR029058">
    <property type="entry name" value="AB_hydrolase_fold"/>
</dbReference>
<comment type="caution">
    <text evidence="4">The sequence shown here is derived from an EMBL/GenBank/DDBJ whole genome shotgun (WGS) entry which is preliminary data.</text>
</comment>
<protein>
    <submittedName>
        <fullName evidence="4">Alpha/beta hydrolase</fullName>
    </submittedName>
</protein>
<dbReference type="AlphaFoldDB" id="A0A167HHC0"/>
<name>A0A167HHC0_9FLAO</name>
<feature type="domain" description="BD-FAE-like" evidence="3">
    <location>
        <begin position="53"/>
        <end position="250"/>
    </location>
</feature>
<dbReference type="PROSITE" id="PS51257">
    <property type="entry name" value="PROKAR_LIPOPROTEIN"/>
    <property type="match status" value="1"/>
</dbReference>
<keyword evidence="5" id="KW-1185">Reference proteome</keyword>
<dbReference type="RefSeq" id="WP_068591758.1">
    <property type="nucleotide sequence ID" value="NZ_LRXL01000037.1"/>
</dbReference>
<dbReference type="Proteomes" id="UP000077013">
    <property type="component" value="Unassembled WGS sequence"/>
</dbReference>
<dbReference type="SUPFAM" id="SSF53474">
    <property type="entry name" value="alpha/beta-Hydrolases"/>
    <property type="match status" value="1"/>
</dbReference>
<proteinExistence type="predicted"/>
<dbReference type="EMBL" id="LRXL01000037">
    <property type="protein sequence ID" value="OAB78603.1"/>
    <property type="molecule type" value="Genomic_DNA"/>
</dbReference>
<evidence type="ECO:0000256" key="1">
    <source>
        <dbReference type="ARBA" id="ARBA00022801"/>
    </source>
</evidence>
<feature type="signal peptide" evidence="2">
    <location>
        <begin position="1"/>
        <end position="21"/>
    </location>
</feature>
<dbReference type="STRING" id="1763537.ULVI_08420"/>
<evidence type="ECO:0000256" key="2">
    <source>
        <dbReference type="SAM" id="SignalP"/>
    </source>
</evidence>